<dbReference type="EMBL" id="LNIX01000023">
    <property type="protein sequence ID" value="OXA43048.1"/>
    <property type="molecule type" value="Genomic_DNA"/>
</dbReference>
<reference evidence="1 2" key="1">
    <citation type="submission" date="2015-12" db="EMBL/GenBank/DDBJ databases">
        <title>The genome of Folsomia candida.</title>
        <authorList>
            <person name="Faddeeva A."/>
            <person name="Derks M.F."/>
            <person name="Anvar Y."/>
            <person name="Smit S."/>
            <person name="Van Straalen N."/>
            <person name="Roelofs D."/>
        </authorList>
    </citation>
    <scope>NUCLEOTIDE SEQUENCE [LARGE SCALE GENOMIC DNA]</scope>
    <source>
        <strain evidence="1 2">VU population</strain>
        <tissue evidence="1">Whole body</tissue>
    </source>
</reference>
<evidence type="ECO:0008006" key="3">
    <source>
        <dbReference type="Google" id="ProtNLM"/>
    </source>
</evidence>
<comment type="caution">
    <text evidence="1">The sequence shown here is derived from an EMBL/GenBank/DDBJ whole genome shotgun (WGS) entry which is preliminary data.</text>
</comment>
<dbReference type="Proteomes" id="UP000198287">
    <property type="component" value="Unassembled WGS sequence"/>
</dbReference>
<keyword evidence="2" id="KW-1185">Reference proteome</keyword>
<dbReference type="AlphaFoldDB" id="A0A226DDK8"/>
<organism evidence="1 2">
    <name type="scientific">Folsomia candida</name>
    <name type="common">Springtail</name>
    <dbReference type="NCBI Taxonomy" id="158441"/>
    <lineage>
        <taxon>Eukaryota</taxon>
        <taxon>Metazoa</taxon>
        <taxon>Ecdysozoa</taxon>
        <taxon>Arthropoda</taxon>
        <taxon>Hexapoda</taxon>
        <taxon>Collembola</taxon>
        <taxon>Entomobryomorpha</taxon>
        <taxon>Isotomoidea</taxon>
        <taxon>Isotomidae</taxon>
        <taxon>Proisotominae</taxon>
        <taxon>Folsomia</taxon>
    </lineage>
</organism>
<protein>
    <recommendedName>
        <fullName evidence="3">F-box domain-containing protein</fullName>
    </recommendedName>
</protein>
<proteinExistence type="predicted"/>
<sequence>MTELTPQLNGNVIHRISTFLPVPDLLSCRLVDTLWNSGVLPEFRKRTTLHLTCPPPPEEFSRHQNFTETMPFYPLHNVAIKFGSDSENKNPPQNINYSVFTKTLQFRRLTLNPIRIGRQAELDVLLGILSSSIDILEELSLDFDTVKVSMETSSWNYWSHKFPKVTRLTLSRRNRAECEHKTVIFGRAPIYCKFSELFI</sequence>
<evidence type="ECO:0000313" key="2">
    <source>
        <dbReference type="Proteomes" id="UP000198287"/>
    </source>
</evidence>
<evidence type="ECO:0000313" key="1">
    <source>
        <dbReference type="EMBL" id="OXA43048.1"/>
    </source>
</evidence>
<name>A0A226DDK8_FOLCA</name>
<accession>A0A226DDK8</accession>
<gene>
    <name evidence="1" type="ORF">Fcan01_21945</name>
</gene>